<organism evidence="1 2">
    <name type="scientific">Xenorhabdus budapestensis</name>
    <dbReference type="NCBI Taxonomy" id="290110"/>
    <lineage>
        <taxon>Bacteria</taxon>
        <taxon>Pseudomonadati</taxon>
        <taxon>Pseudomonadota</taxon>
        <taxon>Gammaproteobacteria</taxon>
        <taxon>Enterobacterales</taxon>
        <taxon>Morganellaceae</taxon>
        <taxon>Xenorhabdus</taxon>
    </lineage>
</organism>
<evidence type="ECO:0000313" key="2">
    <source>
        <dbReference type="Proteomes" id="UP000225833"/>
    </source>
</evidence>
<name>A0A2D0J0A3_XENBU</name>
<dbReference type="EMBL" id="NIBS01000010">
    <property type="protein sequence ID" value="PHM27665.1"/>
    <property type="molecule type" value="Genomic_DNA"/>
</dbReference>
<proteinExistence type="predicted"/>
<accession>A0A2D0J0A3</accession>
<evidence type="ECO:0000313" key="1">
    <source>
        <dbReference type="EMBL" id="PHM27665.1"/>
    </source>
</evidence>
<gene>
    <name evidence="1" type="ORF">Xbud_02245</name>
</gene>
<protein>
    <submittedName>
        <fullName evidence="1">Uncharacterized protein</fullName>
    </submittedName>
</protein>
<dbReference type="Proteomes" id="UP000225833">
    <property type="component" value="Unassembled WGS sequence"/>
</dbReference>
<reference evidence="1 2" key="1">
    <citation type="journal article" date="2017" name="Nat. Microbiol.">
        <title>Natural product diversity associated with the nematode symbionts Photorhabdus and Xenorhabdus.</title>
        <authorList>
            <person name="Tobias N.J."/>
            <person name="Wolff H."/>
            <person name="Djahanschiri B."/>
            <person name="Grundmann F."/>
            <person name="Kronenwerth M."/>
            <person name="Shi Y.M."/>
            <person name="Simonyi S."/>
            <person name="Grun P."/>
            <person name="Shapiro-Ilan D."/>
            <person name="Pidot S.J."/>
            <person name="Stinear T.P."/>
            <person name="Ebersberger I."/>
            <person name="Bode H.B."/>
        </authorList>
    </citation>
    <scope>NUCLEOTIDE SEQUENCE [LARGE SCALE GENOMIC DNA]</scope>
    <source>
        <strain evidence="1 2">DSM 16342</strain>
    </source>
</reference>
<comment type="caution">
    <text evidence="1">The sequence shown here is derived from an EMBL/GenBank/DDBJ whole genome shotgun (WGS) entry which is preliminary data.</text>
</comment>
<dbReference type="AlphaFoldDB" id="A0A2D0J0A3"/>
<sequence>MKNIFKKSYLAITLTLAGIIATSTMSTALVPPREISLIISMLRVINQKK</sequence>